<feature type="transmembrane region" description="Helical" evidence="4">
    <location>
        <begin position="56"/>
        <end position="79"/>
    </location>
</feature>
<dbReference type="Proteomes" id="UP000316726">
    <property type="component" value="Chromosome 17"/>
</dbReference>
<keyword evidence="6" id="KW-1185">Reference proteome</keyword>
<gene>
    <name evidence="5" type="ORF">A3770_17p80750</name>
</gene>
<proteinExistence type="inferred from homology"/>
<dbReference type="Pfam" id="PF01793">
    <property type="entry name" value="Glyco_transf_15"/>
    <property type="match status" value="1"/>
</dbReference>
<dbReference type="GO" id="GO:0000026">
    <property type="term" value="F:alpha-1,2-mannosyltransferase activity"/>
    <property type="evidence" value="ECO:0007669"/>
    <property type="project" value="TreeGrafter"/>
</dbReference>
<protein>
    <submittedName>
        <fullName evidence="5">Glycosyltransferase</fullName>
    </submittedName>
</protein>
<dbReference type="GO" id="GO:0006487">
    <property type="term" value="P:protein N-linked glycosylation"/>
    <property type="evidence" value="ECO:0007669"/>
    <property type="project" value="TreeGrafter"/>
</dbReference>
<keyword evidence="4" id="KW-0472">Membrane</keyword>
<dbReference type="PANTHER" id="PTHR31121:SF6">
    <property type="entry name" value="ALPHA-1,2 MANNOSYLTRANSFERASE KTR1"/>
    <property type="match status" value="1"/>
</dbReference>
<feature type="region of interest" description="Disordered" evidence="3">
    <location>
        <begin position="446"/>
        <end position="480"/>
    </location>
</feature>
<keyword evidence="4" id="KW-1133">Transmembrane helix</keyword>
<keyword evidence="4" id="KW-0812">Transmembrane</keyword>
<organism evidence="5 6">
    <name type="scientific">Chloropicon primus</name>
    <dbReference type="NCBI Taxonomy" id="1764295"/>
    <lineage>
        <taxon>Eukaryota</taxon>
        <taxon>Viridiplantae</taxon>
        <taxon>Chlorophyta</taxon>
        <taxon>Chloropicophyceae</taxon>
        <taxon>Chloropicales</taxon>
        <taxon>Chloropicaceae</taxon>
        <taxon>Chloropicon</taxon>
    </lineage>
</organism>
<dbReference type="AlphaFoldDB" id="A0A5B8MYD8"/>
<name>A0A5B8MYD8_9CHLO</name>
<evidence type="ECO:0000313" key="5">
    <source>
        <dbReference type="EMBL" id="QDZ25557.1"/>
    </source>
</evidence>
<evidence type="ECO:0000313" key="6">
    <source>
        <dbReference type="Proteomes" id="UP000316726"/>
    </source>
</evidence>
<dbReference type="PANTHER" id="PTHR31121">
    <property type="entry name" value="ALPHA-1,2 MANNOSYLTRANSFERASE KTR1"/>
    <property type="match status" value="1"/>
</dbReference>
<dbReference type="GO" id="GO:0016020">
    <property type="term" value="C:membrane"/>
    <property type="evidence" value="ECO:0007669"/>
    <property type="project" value="InterPro"/>
</dbReference>
<dbReference type="SUPFAM" id="SSF53448">
    <property type="entry name" value="Nucleotide-diphospho-sugar transferases"/>
    <property type="match status" value="1"/>
</dbReference>
<feature type="compositionally biased region" description="Basic residues" evidence="3">
    <location>
        <begin position="448"/>
        <end position="460"/>
    </location>
</feature>
<dbReference type="Gene3D" id="3.90.550.10">
    <property type="entry name" value="Spore Coat Polysaccharide Biosynthesis Protein SpsA, Chain A"/>
    <property type="match status" value="1"/>
</dbReference>
<comment type="similarity">
    <text evidence="1">Belongs to the glycosyltransferase 15 family.</text>
</comment>
<reference evidence="5 6" key="1">
    <citation type="submission" date="2018-07" db="EMBL/GenBank/DDBJ databases">
        <title>The complete nuclear genome of the prasinophyte Chloropicon primus (CCMP1205).</title>
        <authorList>
            <person name="Pombert J.-F."/>
            <person name="Otis C."/>
            <person name="Turmel M."/>
            <person name="Lemieux C."/>
        </authorList>
    </citation>
    <scope>NUCLEOTIDE SEQUENCE [LARGE SCALE GENOMIC DNA]</scope>
    <source>
        <strain evidence="5 6">CCMP1205</strain>
    </source>
</reference>
<sequence length="906" mass="102382">MYVGSTKQRKRFFRPCRVLDGLCRLRSKTGPLLGKGKYSSSFLGGRNGWRRPWVRLVLAALAAYLVYTLALGVCNLWTYHHTIKYYPKVTNFKQVLGCTAERRLLHQSQGVELGAGEGAGALGVRPLGRKPQRGEDGRLRAATVTLLRTPENACEVSKILDWMREYRAAWPWLRDYDHIILHEADYVEACPRDLEEPFKGKGGAGRVRCVSVDNIPGAFKFPEGTEDNGFGVKYAFPSETRNLGYMHMCRLFSVLIFPYLEEELGYEYVLRMDDDNVPLSNGDGDLFEMLQAKDAIYGYPAELPEWHAETKETFGLWLLHSVFSPTGTKSYHRHVNEVYNRNQTALYNLANSIFFTNMFITRLSFWNQPHVRDFLGDIESSGNIYKHRWGDAPIHHVVLSLFADSCSVLDLCEVAYKHGSTGHVIADCGLKRVEVHKWDEEINPECKSKKKKRGQRKTKARKDVTSYSSNGSTVESGSVSSSTAKDFLGQANLRRCSKPVTDGKFIDLPTRPAMGGSATASKVFLPRMEDEECYYHRFSRDEAKTCMGSKWAVFAGGQNAFNTYASLVSTLVPGFFMKTAGGHQDNGYRIQFGQAYDLVIDSAKGSVVYFNQTFLDMDKSLFSRVYGCCGVKGNPHSTTKFTDKQMDAYKEFLEAAPALGPSSGGRGGLTRVTIVVGHYWSNAGDVMWLAGQQPTWREAGLMFYAQLPSFEINSMCMEDADYCWVPTEPTKEIEEERKEETHLDFINFIKNSRVACKRPGAQCFVMSALPSEAAVYGAMIEAVWGKVNMKDYPVHLIKTDEVLRKALGSSKETEHVYVMPSFATQWVLQMMYNTVCDNVLDYGSPQEFLYDRSCEAKPFLMDDYGLCDPIEVKHRRWPLPPRMTNTTFKESKCKTVLETCDLMKAH</sequence>
<keyword evidence="2 5" id="KW-0808">Transferase</keyword>
<feature type="compositionally biased region" description="Low complexity" evidence="3">
    <location>
        <begin position="465"/>
        <end position="480"/>
    </location>
</feature>
<dbReference type="GO" id="GO:0005794">
    <property type="term" value="C:Golgi apparatus"/>
    <property type="evidence" value="ECO:0007669"/>
    <property type="project" value="TreeGrafter"/>
</dbReference>
<dbReference type="InterPro" id="IPR002685">
    <property type="entry name" value="Glyco_trans_15"/>
</dbReference>
<dbReference type="GO" id="GO:0000032">
    <property type="term" value="P:cell wall mannoprotein biosynthetic process"/>
    <property type="evidence" value="ECO:0007669"/>
    <property type="project" value="TreeGrafter"/>
</dbReference>
<evidence type="ECO:0000256" key="4">
    <source>
        <dbReference type="SAM" id="Phobius"/>
    </source>
</evidence>
<evidence type="ECO:0000256" key="2">
    <source>
        <dbReference type="ARBA" id="ARBA00022679"/>
    </source>
</evidence>
<evidence type="ECO:0000256" key="3">
    <source>
        <dbReference type="SAM" id="MobiDB-lite"/>
    </source>
</evidence>
<accession>A0A5B8MYD8</accession>
<evidence type="ECO:0000256" key="1">
    <source>
        <dbReference type="ARBA" id="ARBA00007677"/>
    </source>
</evidence>
<dbReference type="OrthoDB" id="439943at2759"/>
<dbReference type="InterPro" id="IPR029044">
    <property type="entry name" value="Nucleotide-diphossugar_trans"/>
</dbReference>
<dbReference type="EMBL" id="CP031050">
    <property type="protein sequence ID" value="QDZ25557.1"/>
    <property type="molecule type" value="Genomic_DNA"/>
</dbReference>